<dbReference type="RefSeq" id="WP_060495027.1">
    <property type="nucleotide sequence ID" value="NZ_MINH01000016.1"/>
</dbReference>
<feature type="coiled-coil region" evidence="1">
    <location>
        <begin position="38"/>
        <end position="72"/>
    </location>
</feature>
<keyword evidence="2" id="KW-0472">Membrane</keyword>
<keyword evidence="2" id="KW-1133">Transmembrane helix</keyword>
<evidence type="ECO:0000313" key="4">
    <source>
        <dbReference type="Proteomes" id="UP000237230"/>
    </source>
</evidence>
<reference evidence="3 4" key="2">
    <citation type="submission" date="2018-03" db="EMBL/GenBank/DDBJ databases">
        <title>Draft genome of Pseudomonas putida strain KH-21-114.</title>
        <authorList>
            <person name="Yoshizawa S."/>
            <person name="Khan N.H."/>
            <person name="Nishimura M."/>
            <person name="Chiura H.X."/>
            <person name="Ogura Y."/>
            <person name="Hayashi T."/>
            <person name="Kogure K."/>
        </authorList>
    </citation>
    <scope>NUCLEOTIDE SEQUENCE [LARGE SCALE GENOMIC DNA]</scope>
    <source>
        <strain evidence="3 4">KH-21-114</strain>
    </source>
</reference>
<evidence type="ECO:0000256" key="2">
    <source>
        <dbReference type="SAM" id="Phobius"/>
    </source>
</evidence>
<dbReference type="OrthoDB" id="7025110at2"/>
<name>A0A2S3X9P5_PSEPU</name>
<gene>
    <name evidence="3" type="ORF">BGP84_00660</name>
</gene>
<dbReference type="EMBL" id="MINH01000016">
    <property type="protein sequence ID" value="POG11822.1"/>
    <property type="molecule type" value="Genomic_DNA"/>
</dbReference>
<evidence type="ECO:0000256" key="1">
    <source>
        <dbReference type="SAM" id="Coils"/>
    </source>
</evidence>
<accession>A0A2S3X9P5</accession>
<reference evidence="3 4" key="1">
    <citation type="submission" date="2016-08" db="EMBL/GenBank/DDBJ databases">
        <authorList>
            <person name="Seilhamer J.J."/>
        </authorList>
    </citation>
    <scope>NUCLEOTIDE SEQUENCE [LARGE SCALE GENOMIC DNA]</scope>
    <source>
        <strain evidence="3 4">KH-21-114</strain>
    </source>
</reference>
<sequence>MQPHQQVLGLGILWLATLVVLPFLFATARRRAHALGFMEGQEAKEAAHTHRVRQLERDLADKQAELDTSRKAFTAHMEARRETIAELEERIMSYTGLAVTKADYQALISATETLETAGRTWKQLKGAEAWVARTEHQGRSLRELAVRVRNELREPAAPTTDAGVAA</sequence>
<protein>
    <submittedName>
        <fullName evidence="3">Uncharacterized protein</fullName>
    </submittedName>
</protein>
<proteinExistence type="predicted"/>
<feature type="transmembrane region" description="Helical" evidence="2">
    <location>
        <begin position="6"/>
        <end position="28"/>
    </location>
</feature>
<keyword evidence="1" id="KW-0175">Coiled coil</keyword>
<keyword evidence="2" id="KW-0812">Transmembrane</keyword>
<evidence type="ECO:0000313" key="3">
    <source>
        <dbReference type="EMBL" id="POG11822.1"/>
    </source>
</evidence>
<dbReference type="Proteomes" id="UP000237230">
    <property type="component" value="Unassembled WGS sequence"/>
</dbReference>
<organism evidence="3 4">
    <name type="scientific">Pseudomonas putida</name>
    <name type="common">Arthrobacter siderocapsulatus</name>
    <dbReference type="NCBI Taxonomy" id="303"/>
    <lineage>
        <taxon>Bacteria</taxon>
        <taxon>Pseudomonadati</taxon>
        <taxon>Pseudomonadota</taxon>
        <taxon>Gammaproteobacteria</taxon>
        <taxon>Pseudomonadales</taxon>
        <taxon>Pseudomonadaceae</taxon>
        <taxon>Pseudomonas</taxon>
    </lineage>
</organism>
<comment type="caution">
    <text evidence="3">The sequence shown here is derived from an EMBL/GenBank/DDBJ whole genome shotgun (WGS) entry which is preliminary data.</text>
</comment>
<dbReference type="AlphaFoldDB" id="A0A2S3X9P5"/>